<keyword evidence="5 7" id="KW-1133">Transmembrane helix</keyword>
<dbReference type="PANTHER" id="PTHR43823:SF3">
    <property type="entry name" value="MULTIDRUG EXPORT PROTEIN MEPA"/>
    <property type="match status" value="1"/>
</dbReference>
<reference evidence="8" key="1">
    <citation type="journal article" date="2021" name="PeerJ">
        <title>Extensive microbial diversity within the chicken gut microbiome revealed by metagenomics and culture.</title>
        <authorList>
            <person name="Gilroy R."/>
            <person name="Ravi A."/>
            <person name="Getino M."/>
            <person name="Pursley I."/>
            <person name="Horton D.L."/>
            <person name="Alikhan N.F."/>
            <person name="Baker D."/>
            <person name="Gharbi K."/>
            <person name="Hall N."/>
            <person name="Watson M."/>
            <person name="Adriaenssens E.M."/>
            <person name="Foster-Nyarko E."/>
            <person name="Jarju S."/>
            <person name="Secka A."/>
            <person name="Antonio M."/>
            <person name="Oren A."/>
            <person name="Chaudhuri R.R."/>
            <person name="La Ragione R."/>
            <person name="Hildebrand F."/>
            <person name="Pallen M.J."/>
        </authorList>
    </citation>
    <scope>NUCLEOTIDE SEQUENCE</scope>
    <source>
        <strain evidence="8">2239</strain>
    </source>
</reference>
<dbReference type="GO" id="GO:0005886">
    <property type="term" value="C:plasma membrane"/>
    <property type="evidence" value="ECO:0007669"/>
    <property type="project" value="UniProtKB-SubCell"/>
</dbReference>
<evidence type="ECO:0000256" key="6">
    <source>
        <dbReference type="ARBA" id="ARBA00023136"/>
    </source>
</evidence>
<dbReference type="Pfam" id="PF01554">
    <property type="entry name" value="MatE"/>
    <property type="match status" value="2"/>
</dbReference>
<dbReference type="GO" id="GO:0042910">
    <property type="term" value="F:xenobiotic transmembrane transporter activity"/>
    <property type="evidence" value="ECO:0007669"/>
    <property type="project" value="InterPro"/>
</dbReference>
<feature type="transmembrane region" description="Helical" evidence="7">
    <location>
        <begin position="234"/>
        <end position="256"/>
    </location>
</feature>
<dbReference type="EMBL" id="DXFW01000034">
    <property type="protein sequence ID" value="HIX06378.1"/>
    <property type="molecule type" value="Genomic_DNA"/>
</dbReference>
<feature type="transmembrane region" description="Helical" evidence="7">
    <location>
        <begin position="354"/>
        <end position="377"/>
    </location>
</feature>
<feature type="transmembrane region" description="Helical" evidence="7">
    <location>
        <begin position="386"/>
        <end position="407"/>
    </location>
</feature>
<feature type="transmembrane region" description="Helical" evidence="7">
    <location>
        <begin position="161"/>
        <end position="182"/>
    </location>
</feature>
<name>A0A9D1V5L8_9FIRM</name>
<dbReference type="GO" id="GO:0015297">
    <property type="term" value="F:antiporter activity"/>
    <property type="evidence" value="ECO:0007669"/>
    <property type="project" value="InterPro"/>
</dbReference>
<feature type="transmembrane region" description="Helical" evidence="7">
    <location>
        <begin position="188"/>
        <end position="213"/>
    </location>
</feature>
<dbReference type="Proteomes" id="UP000824193">
    <property type="component" value="Unassembled WGS sequence"/>
</dbReference>
<keyword evidence="6 7" id="KW-0472">Membrane</keyword>
<feature type="transmembrane region" description="Helical" evidence="7">
    <location>
        <begin position="52"/>
        <end position="73"/>
    </location>
</feature>
<evidence type="ECO:0000256" key="1">
    <source>
        <dbReference type="ARBA" id="ARBA00004651"/>
    </source>
</evidence>
<keyword evidence="4 7" id="KW-0812">Transmembrane</keyword>
<evidence type="ECO:0000256" key="7">
    <source>
        <dbReference type="SAM" id="Phobius"/>
    </source>
</evidence>
<organism evidence="8 9">
    <name type="scientific">Candidatus Allofournierella pullicola</name>
    <dbReference type="NCBI Taxonomy" id="2838596"/>
    <lineage>
        <taxon>Bacteria</taxon>
        <taxon>Bacillati</taxon>
        <taxon>Bacillota</taxon>
        <taxon>Clostridia</taxon>
        <taxon>Eubacteriales</taxon>
        <taxon>Oscillospiraceae</taxon>
        <taxon>Allofournierella</taxon>
    </lineage>
</organism>
<feature type="transmembrane region" description="Helical" evidence="7">
    <location>
        <begin position="413"/>
        <end position="431"/>
    </location>
</feature>
<feature type="transmembrane region" description="Helical" evidence="7">
    <location>
        <begin position="133"/>
        <end position="154"/>
    </location>
</feature>
<accession>A0A9D1V5L8</accession>
<comment type="caution">
    <text evidence="8">The sequence shown here is derived from an EMBL/GenBank/DDBJ whole genome shotgun (WGS) entry which is preliminary data.</text>
</comment>
<dbReference type="InterPro" id="IPR002528">
    <property type="entry name" value="MATE_fam"/>
</dbReference>
<evidence type="ECO:0000313" key="9">
    <source>
        <dbReference type="Proteomes" id="UP000824193"/>
    </source>
</evidence>
<dbReference type="InterPro" id="IPR051327">
    <property type="entry name" value="MATE_MepA_subfamily"/>
</dbReference>
<evidence type="ECO:0000256" key="5">
    <source>
        <dbReference type="ARBA" id="ARBA00022989"/>
    </source>
</evidence>
<feature type="transmembrane region" description="Helical" evidence="7">
    <location>
        <begin position="21"/>
        <end position="40"/>
    </location>
</feature>
<comment type="subcellular location">
    <subcellularLocation>
        <location evidence="1">Cell membrane</location>
        <topology evidence="1">Multi-pass membrane protein</topology>
    </subcellularLocation>
</comment>
<sequence length="442" mass="46045">MHNEPSAAIRGQFWRYALPSMFSQLLNSCFIIVDGLFIGQNLGDAGLAAINVAWPIVALIQAVSLAVGIGGAVRLATALGKGDEAEALTARGSTVTLLAVCAAVLGVGLGLTYPYILPAIGANEELYPLAAAYIRVVCLLAVCQVFATGLLPLMRSAGRTLGAMTVTVGGLLGNIFLDWLFIQRFQWGLPGAALATGLSQGACALAALPLLLAHKGWPLRLEQFIPCPRMVKGILHYAVSPFGLSISTSAILLITNLRALRYGGTQGVAVYAVLSYVLGSVIPLISGVGDGLQPLFSYARGAQDWHSLDHLRRKGLALAVGVALVSGGACFALREVLPAVFGASPEAAAQGAAAMWTLTLACPIVAVARFSCSYFCAVGEPLAGGILAYGEPLGAQPLFLFTLPLWLGLEGVWVAYPAAVLLTAAAAFVLMRRHLALLPARE</sequence>
<evidence type="ECO:0000256" key="2">
    <source>
        <dbReference type="ARBA" id="ARBA00022448"/>
    </source>
</evidence>
<evidence type="ECO:0000313" key="8">
    <source>
        <dbReference type="EMBL" id="HIX06378.1"/>
    </source>
</evidence>
<dbReference type="AlphaFoldDB" id="A0A9D1V5L8"/>
<feature type="transmembrane region" description="Helical" evidence="7">
    <location>
        <begin position="315"/>
        <end position="334"/>
    </location>
</feature>
<dbReference type="InterPro" id="IPR048279">
    <property type="entry name" value="MdtK-like"/>
</dbReference>
<evidence type="ECO:0000256" key="4">
    <source>
        <dbReference type="ARBA" id="ARBA00022692"/>
    </source>
</evidence>
<evidence type="ECO:0000256" key="3">
    <source>
        <dbReference type="ARBA" id="ARBA00022475"/>
    </source>
</evidence>
<feature type="transmembrane region" description="Helical" evidence="7">
    <location>
        <begin position="94"/>
        <end position="113"/>
    </location>
</feature>
<reference evidence="8" key="2">
    <citation type="submission" date="2021-04" db="EMBL/GenBank/DDBJ databases">
        <authorList>
            <person name="Gilroy R."/>
        </authorList>
    </citation>
    <scope>NUCLEOTIDE SEQUENCE</scope>
    <source>
        <strain evidence="8">2239</strain>
    </source>
</reference>
<keyword evidence="3" id="KW-1003">Cell membrane</keyword>
<dbReference type="PANTHER" id="PTHR43823">
    <property type="entry name" value="SPORULATION PROTEIN YKVU"/>
    <property type="match status" value="1"/>
</dbReference>
<protein>
    <submittedName>
        <fullName evidence="8">Polysaccharide biosynthesis C-terminal domain-containing protein</fullName>
    </submittedName>
</protein>
<gene>
    <name evidence="8" type="ORF">H9865_09850</name>
</gene>
<proteinExistence type="predicted"/>
<keyword evidence="2" id="KW-0813">Transport</keyword>
<dbReference type="PIRSF" id="PIRSF006603">
    <property type="entry name" value="DinF"/>
    <property type="match status" value="1"/>
</dbReference>
<feature type="transmembrane region" description="Helical" evidence="7">
    <location>
        <begin position="268"/>
        <end position="288"/>
    </location>
</feature>